<dbReference type="InterPro" id="IPR002885">
    <property type="entry name" value="PPR_rpt"/>
</dbReference>
<feature type="transmembrane region" description="Helical" evidence="3">
    <location>
        <begin position="681"/>
        <end position="698"/>
    </location>
</feature>
<dbReference type="FunFam" id="1.25.40.10:FF:000090">
    <property type="entry name" value="Pentatricopeptide repeat-containing protein, chloroplastic"/>
    <property type="match status" value="1"/>
</dbReference>
<dbReference type="Pfam" id="PF20431">
    <property type="entry name" value="E_motif"/>
    <property type="match status" value="1"/>
</dbReference>
<dbReference type="InterPro" id="IPR046960">
    <property type="entry name" value="PPR_At4g14850-like_plant"/>
</dbReference>
<feature type="repeat" description="PPR" evidence="2">
    <location>
        <begin position="187"/>
        <end position="221"/>
    </location>
</feature>
<keyword evidence="5" id="KW-1185">Reference proteome</keyword>
<feature type="repeat" description="PPR" evidence="2">
    <location>
        <begin position="389"/>
        <end position="423"/>
    </location>
</feature>
<dbReference type="PANTHER" id="PTHR47926:SF493">
    <property type="entry name" value="PENTATRICOPEPTIDE REPEAT-CONTAINING PROTEIN"/>
    <property type="match status" value="1"/>
</dbReference>
<protein>
    <submittedName>
        <fullName evidence="4">Pentatricopeptide repeat</fullName>
    </submittedName>
</protein>
<feature type="repeat" description="PPR" evidence="2">
    <location>
        <begin position="85"/>
        <end position="120"/>
    </location>
</feature>
<dbReference type="AlphaFoldDB" id="A0AAN8VIU0"/>
<dbReference type="Pfam" id="PF01535">
    <property type="entry name" value="PPR"/>
    <property type="match status" value="4"/>
</dbReference>
<name>A0AAN8VIU0_9MAGN</name>
<reference evidence="4 5" key="1">
    <citation type="submission" date="2023-12" db="EMBL/GenBank/DDBJ databases">
        <title>A high-quality genome assembly for Dillenia turbinata (Dilleniales).</title>
        <authorList>
            <person name="Chanderbali A."/>
        </authorList>
    </citation>
    <scope>NUCLEOTIDE SEQUENCE [LARGE SCALE GENOMIC DNA]</scope>
    <source>
        <strain evidence="4">LSX21</strain>
        <tissue evidence="4">Leaf</tissue>
    </source>
</reference>
<dbReference type="FunFam" id="1.25.40.10:FF:000344">
    <property type="entry name" value="Pentatricopeptide repeat-containing protein"/>
    <property type="match status" value="1"/>
</dbReference>
<dbReference type="Proteomes" id="UP001370490">
    <property type="component" value="Unassembled WGS sequence"/>
</dbReference>
<comment type="caution">
    <text evidence="4">The sequence shown here is derived from an EMBL/GenBank/DDBJ whole genome shotgun (WGS) entry which is preliminary data.</text>
</comment>
<keyword evidence="3" id="KW-0812">Transmembrane</keyword>
<gene>
    <name evidence="4" type="ORF">RJ641_006713</name>
</gene>
<feature type="repeat" description="PPR" evidence="2">
    <location>
        <begin position="527"/>
        <end position="557"/>
    </location>
</feature>
<dbReference type="Pfam" id="PF13041">
    <property type="entry name" value="PPR_2"/>
    <property type="match status" value="4"/>
</dbReference>
<dbReference type="EMBL" id="JBAMMX010000014">
    <property type="protein sequence ID" value="KAK6928122.1"/>
    <property type="molecule type" value="Genomic_DNA"/>
</dbReference>
<proteinExistence type="predicted"/>
<dbReference type="PANTHER" id="PTHR47926">
    <property type="entry name" value="PENTATRICOPEPTIDE REPEAT-CONTAINING PROTEIN"/>
    <property type="match status" value="1"/>
</dbReference>
<evidence type="ECO:0000256" key="1">
    <source>
        <dbReference type="ARBA" id="ARBA00022737"/>
    </source>
</evidence>
<accession>A0AAN8VIU0</accession>
<dbReference type="InterPro" id="IPR046848">
    <property type="entry name" value="E_motif"/>
</dbReference>
<dbReference type="NCBIfam" id="TIGR00756">
    <property type="entry name" value="PPR"/>
    <property type="match status" value="6"/>
</dbReference>
<keyword evidence="1" id="KW-0677">Repeat</keyword>
<evidence type="ECO:0000256" key="3">
    <source>
        <dbReference type="SAM" id="Phobius"/>
    </source>
</evidence>
<dbReference type="GO" id="GO:0003729">
    <property type="term" value="F:mRNA binding"/>
    <property type="evidence" value="ECO:0007669"/>
    <property type="project" value="UniProtKB-ARBA"/>
</dbReference>
<evidence type="ECO:0000313" key="5">
    <source>
        <dbReference type="Proteomes" id="UP001370490"/>
    </source>
</evidence>
<dbReference type="PROSITE" id="PS51375">
    <property type="entry name" value="PPR"/>
    <property type="match status" value="5"/>
</dbReference>
<feature type="repeat" description="PPR" evidence="2">
    <location>
        <begin position="492"/>
        <end position="526"/>
    </location>
</feature>
<evidence type="ECO:0000256" key="2">
    <source>
        <dbReference type="PROSITE-ProRule" id="PRU00708"/>
    </source>
</evidence>
<dbReference type="FunFam" id="1.25.40.10:FF:000436">
    <property type="entry name" value="Pentatricopeptide repeat-containing protein At5g39350 family"/>
    <property type="match status" value="1"/>
</dbReference>
<evidence type="ECO:0000313" key="4">
    <source>
        <dbReference type="EMBL" id="KAK6928122.1"/>
    </source>
</evidence>
<dbReference type="GO" id="GO:0009451">
    <property type="term" value="P:RNA modification"/>
    <property type="evidence" value="ECO:0007669"/>
    <property type="project" value="InterPro"/>
</dbReference>
<dbReference type="FunFam" id="1.25.40.10:FF:000073">
    <property type="entry name" value="Pentatricopeptide repeat-containing protein chloroplastic"/>
    <property type="match status" value="1"/>
</dbReference>
<dbReference type="Gene3D" id="1.25.40.10">
    <property type="entry name" value="Tetratricopeptide repeat domain"/>
    <property type="match status" value="5"/>
</dbReference>
<keyword evidence="3" id="KW-0472">Membrane</keyword>
<organism evidence="4 5">
    <name type="scientific">Dillenia turbinata</name>
    <dbReference type="NCBI Taxonomy" id="194707"/>
    <lineage>
        <taxon>Eukaryota</taxon>
        <taxon>Viridiplantae</taxon>
        <taxon>Streptophyta</taxon>
        <taxon>Embryophyta</taxon>
        <taxon>Tracheophyta</taxon>
        <taxon>Spermatophyta</taxon>
        <taxon>Magnoliopsida</taxon>
        <taxon>eudicotyledons</taxon>
        <taxon>Gunneridae</taxon>
        <taxon>Pentapetalae</taxon>
        <taxon>Dilleniales</taxon>
        <taxon>Dilleniaceae</taxon>
        <taxon>Dillenia</taxon>
    </lineage>
</organism>
<dbReference type="InterPro" id="IPR011990">
    <property type="entry name" value="TPR-like_helical_dom_sf"/>
</dbReference>
<sequence length="790" mass="88900">MNGTSKAVFSKSMLLKPEASHCESLLRHFAFTKSLANTEQLHAFAITSGLFSSCNNILSNLAVTYARCGSAQYARRLFDKMPKRSLFAWNTMLKMYSQKGVPNEVVEMFIDMMRWGDHRPDNFTYPFVIKACGELSMIQMGILVHGLTAKSGFLLNMLVQNCLLAMYMNCREQLRARQVFDDMEKRSVVSWNTMINGYFRNGCFEQALRFFELMMESGEKPDCATIVSVLPVCGHLENLGLGRQIHAMVEALGFGDIMEIRNCLIDMYAKCGSMDEAKFVFDKMDVRDVVTWTSMINGFIWNTDAQKALALCPLMQFDRVRLNSVTVSSLIVACASISDVKIGKCLHGWAIRQNYEDDVNIETALINMYAKCSRADFGFQVFMKTSQNGTALWSAILSGYIHNGMTREAIELFKEMLLKEVDPNIVTMKSLLPAYAILADLQQAQNVHGYITQSGFLSRTEIVTVMVDIYSKCGNLESAHKIFNSIPVMEKDIVSWSVIIAGYGMHGHGQAAVTLFNEMVLSGVKPNDVTFTSVLNACSHAGLVDEGLILFRFMLDKSQICMRMDHYTCMVDLLGRAGRLDEAYELIRTMPIEPTHAVWGALLGACVIHENVKYGEVAAQRLFELEPHNTGNYILMAKIYAAVGRLDVLEQRICSQDEALRILMLFGTGEWWMCKVGGLEVIISLAFLTLITCIFWRVEYFTCNCKLKFVTAMHLKSVVHLGFNSKNKAPQDQPHIPYFLNPCLQFSATSHVLPLAFFFQSGLCSSEGPLIVEGQRDSMVERVAFLSWFK</sequence>
<keyword evidence="3" id="KW-1133">Transmembrane helix</keyword>